<gene>
    <name evidence="1" type="ORF">HNR25_002574</name>
</gene>
<organism evidence="1 2">
    <name type="scientific">Streptomonospora salina</name>
    <dbReference type="NCBI Taxonomy" id="104205"/>
    <lineage>
        <taxon>Bacteria</taxon>
        <taxon>Bacillati</taxon>
        <taxon>Actinomycetota</taxon>
        <taxon>Actinomycetes</taxon>
        <taxon>Streptosporangiales</taxon>
        <taxon>Nocardiopsidaceae</taxon>
        <taxon>Streptomonospora</taxon>
    </lineage>
</organism>
<evidence type="ECO:0000313" key="1">
    <source>
        <dbReference type="EMBL" id="MBB5998823.1"/>
    </source>
</evidence>
<sequence length="40" mass="4191">MPKSGVREVGGGIRVATVLDPEGSVLGLIENPHVRAHGER</sequence>
<name>A0A841ECN3_9ACTN</name>
<proteinExistence type="predicted"/>
<dbReference type="AlphaFoldDB" id="A0A841ECN3"/>
<comment type="caution">
    <text evidence="1">The sequence shown here is derived from an EMBL/GenBank/DDBJ whole genome shotgun (WGS) entry which is preliminary data.</text>
</comment>
<evidence type="ECO:0008006" key="3">
    <source>
        <dbReference type="Google" id="ProtNLM"/>
    </source>
</evidence>
<reference evidence="1 2" key="1">
    <citation type="submission" date="2020-08" db="EMBL/GenBank/DDBJ databases">
        <title>Sequencing the genomes of 1000 actinobacteria strains.</title>
        <authorList>
            <person name="Klenk H.-P."/>
        </authorList>
    </citation>
    <scope>NUCLEOTIDE SEQUENCE [LARGE SCALE GENOMIC DNA]</scope>
    <source>
        <strain evidence="1 2">DSM 44593</strain>
    </source>
</reference>
<evidence type="ECO:0000313" key="2">
    <source>
        <dbReference type="Proteomes" id="UP000578077"/>
    </source>
</evidence>
<dbReference type="Proteomes" id="UP000578077">
    <property type="component" value="Unassembled WGS sequence"/>
</dbReference>
<protein>
    <recommendedName>
        <fullName evidence="3">Glyoxalase</fullName>
    </recommendedName>
</protein>
<dbReference type="EMBL" id="JACHLY010000001">
    <property type="protein sequence ID" value="MBB5998823.1"/>
    <property type="molecule type" value="Genomic_DNA"/>
</dbReference>
<keyword evidence="2" id="KW-1185">Reference proteome</keyword>
<accession>A0A841ECN3</accession>